<dbReference type="RefSeq" id="WP_094263687.1">
    <property type="nucleotide sequence ID" value="NZ_NOWF01000003.1"/>
</dbReference>
<comment type="subcellular location">
    <subcellularLocation>
        <location evidence="8">Cytoplasm</location>
    </subcellularLocation>
</comment>
<keyword evidence="11" id="KW-1185">Reference proteome</keyword>
<dbReference type="GO" id="GO:0004140">
    <property type="term" value="F:dephospho-CoA kinase activity"/>
    <property type="evidence" value="ECO:0007669"/>
    <property type="project" value="UniProtKB-UniRule"/>
</dbReference>
<name>A0A235B800_9BACL</name>
<dbReference type="AlphaFoldDB" id="A0A235B800"/>
<evidence type="ECO:0000256" key="7">
    <source>
        <dbReference type="ARBA" id="ARBA00022993"/>
    </source>
</evidence>
<dbReference type="GO" id="GO:0015937">
    <property type="term" value="P:coenzyme A biosynthetic process"/>
    <property type="evidence" value="ECO:0007669"/>
    <property type="project" value="UniProtKB-UniRule"/>
</dbReference>
<comment type="function">
    <text evidence="8">Catalyzes the phosphorylation of the 3'-hydroxyl group of dephosphocoenzyme A to form coenzyme A.</text>
</comment>
<dbReference type="PANTHER" id="PTHR10695:SF46">
    <property type="entry name" value="BIFUNCTIONAL COENZYME A SYNTHASE-RELATED"/>
    <property type="match status" value="1"/>
</dbReference>
<dbReference type="OrthoDB" id="9812943at2"/>
<evidence type="ECO:0000313" key="10">
    <source>
        <dbReference type="EMBL" id="OYD08381.1"/>
    </source>
</evidence>
<dbReference type="EC" id="2.7.1.24" evidence="8 9"/>
<organism evidence="10 11">
    <name type="scientific">Paludifilum halophilum</name>
    <dbReference type="NCBI Taxonomy" id="1642702"/>
    <lineage>
        <taxon>Bacteria</taxon>
        <taxon>Bacillati</taxon>
        <taxon>Bacillota</taxon>
        <taxon>Bacilli</taxon>
        <taxon>Bacillales</taxon>
        <taxon>Thermoactinomycetaceae</taxon>
        <taxon>Paludifilum</taxon>
    </lineage>
</organism>
<keyword evidence="2 8" id="KW-0963">Cytoplasm</keyword>
<dbReference type="UniPathway" id="UPA00241">
    <property type="reaction ID" value="UER00356"/>
</dbReference>
<dbReference type="CDD" id="cd02022">
    <property type="entry name" value="DPCK"/>
    <property type="match status" value="1"/>
</dbReference>
<evidence type="ECO:0000256" key="1">
    <source>
        <dbReference type="ARBA" id="ARBA00009018"/>
    </source>
</evidence>
<evidence type="ECO:0000256" key="4">
    <source>
        <dbReference type="ARBA" id="ARBA00022741"/>
    </source>
</evidence>
<dbReference type="InterPro" id="IPR027417">
    <property type="entry name" value="P-loop_NTPase"/>
</dbReference>
<proteinExistence type="inferred from homology"/>
<keyword evidence="3 8" id="KW-0808">Transferase</keyword>
<dbReference type="SUPFAM" id="SSF52540">
    <property type="entry name" value="P-loop containing nucleoside triphosphate hydrolases"/>
    <property type="match status" value="1"/>
</dbReference>
<protein>
    <recommendedName>
        <fullName evidence="8 9">Dephospho-CoA kinase</fullName>
        <ecNumber evidence="8 9">2.7.1.24</ecNumber>
    </recommendedName>
    <alternativeName>
        <fullName evidence="8">Dephosphocoenzyme A kinase</fullName>
    </alternativeName>
</protein>
<evidence type="ECO:0000256" key="9">
    <source>
        <dbReference type="NCBIfam" id="TIGR00152"/>
    </source>
</evidence>
<keyword evidence="5 8" id="KW-0418">Kinase</keyword>
<accession>A0A235B800</accession>
<dbReference type="HAMAP" id="MF_00376">
    <property type="entry name" value="Dephospho_CoA_kinase"/>
    <property type="match status" value="1"/>
</dbReference>
<keyword evidence="6 8" id="KW-0067">ATP-binding</keyword>
<dbReference type="GO" id="GO:0005737">
    <property type="term" value="C:cytoplasm"/>
    <property type="evidence" value="ECO:0007669"/>
    <property type="project" value="UniProtKB-SubCell"/>
</dbReference>
<dbReference type="InterPro" id="IPR001977">
    <property type="entry name" value="Depp_CoAkinase"/>
</dbReference>
<dbReference type="Gene3D" id="3.40.50.300">
    <property type="entry name" value="P-loop containing nucleotide triphosphate hydrolases"/>
    <property type="match status" value="1"/>
</dbReference>
<dbReference type="NCBIfam" id="TIGR00152">
    <property type="entry name" value="dephospho-CoA kinase"/>
    <property type="match status" value="1"/>
</dbReference>
<dbReference type="GO" id="GO:0005524">
    <property type="term" value="F:ATP binding"/>
    <property type="evidence" value="ECO:0007669"/>
    <property type="project" value="UniProtKB-UniRule"/>
</dbReference>
<dbReference type="PROSITE" id="PS51219">
    <property type="entry name" value="DPCK"/>
    <property type="match status" value="1"/>
</dbReference>
<sequence length="204" mass="22724">MSVGLTGGVATGKSTVSRMLQQRGAAIIDADQAARDVVEPGTAGSNRVRARFGSEVFHPDGTLNRKALGAVVFRDESARKDLNRILHPLIVASMQEAARRIREQEPGRIVVMDTPLLLEENLTSLVERVIVVYVSESIQIKRLMARENIDEESAWRMIRSQMPIEEKKRFADVIIDNSGTLADTERQVDELWGKWLSENGSDLL</sequence>
<evidence type="ECO:0000256" key="8">
    <source>
        <dbReference type="HAMAP-Rule" id="MF_00376"/>
    </source>
</evidence>
<dbReference type="Pfam" id="PF01121">
    <property type="entry name" value="CoaE"/>
    <property type="match status" value="1"/>
</dbReference>
<comment type="pathway">
    <text evidence="8">Cofactor biosynthesis; coenzyme A biosynthesis; CoA from (R)-pantothenate: step 5/5.</text>
</comment>
<keyword evidence="7 8" id="KW-0173">Coenzyme A biosynthesis</keyword>
<evidence type="ECO:0000256" key="6">
    <source>
        <dbReference type="ARBA" id="ARBA00022840"/>
    </source>
</evidence>
<comment type="catalytic activity">
    <reaction evidence="8">
        <text>3'-dephospho-CoA + ATP = ADP + CoA + H(+)</text>
        <dbReference type="Rhea" id="RHEA:18245"/>
        <dbReference type="ChEBI" id="CHEBI:15378"/>
        <dbReference type="ChEBI" id="CHEBI:30616"/>
        <dbReference type="ChEBI" id="CHEBI:57287"/>
        <dbReference type="ChEBI" id="CHEBI:57328"/>
        <dbReference type="ChEBI" id="CHEBI:456216"/>
        <dbReference type="EC" id="2.7.1.24"/>
    </reaction>
</comment>
<feature type="binding site" evidence="8">
    <location>
        <begin position="10"/>
        <end position="15"/>
    </location>
    <ligand>
        <name>ATP</name>
        <dbReference type="ChEBI" id="CHEBI:30616"/>
    </ligand>
</feature>
<gene>
    <name evidence="8" type="primary">coaE</name>
    <name evidence="10" type="ORF">CHM34_05970</name>
</gene>
<evidence type="ECO:0000256" key="5">
    <source>
        <dbReference type="ARBA" id="ARBA00022777"/>
    </source>
</evidence>
<comment type="similarity">
    <text evidence="1 8">Belongs to the CoaE family.</text>
</comment>
<comment type="caution">
    <text evidence="10">The sequence shown here is derived from an EMBL/GenBank/DDBJ whole genome shotgun (WGS) entry which is preliminary data.</text>
</comment>
<dbReference type="PANTHER" id="PTHR10695">
    <property type="entry name" value="DEPHOSPHO-COA KINASE-RELATED"/>
    <property type="match status" value="1"/>
</dbReference>
<dbReference type="Proteomes" id="UP000215459">
    <property type="component" value="Unassembled WGS sequence"/>
</dbReference>
<dbReference type="EMBL" id="NOWF01000003">
    <property type="protein sequence ID" value="OYD08381.1"/>
    <property type="molecule type" value="Genomic_DNA"/>
</dbReference>
<evidence type="ECO:0000256" key="2">
    <source>
        <dbReference type="ARBA" id="ARBA00022490"/>
    </source>
</evidence>
<reference evidence="10 11" key="1">
    <citation type="submission" date="2017-07" db="EMBL/GenBank/DDBJ databases">
        <title>The genome sequence of Paludifilum halophilum highlights mechanisms for microbial adaptation to high salt environemnts.</title>
        <authorList>
            <person name="Belbahri L."/>
        </authorList>
    </citation>
    <scope>NUCLEOTIDE SEQUENCE [LARGE SCALE GENOMIC DNA]</scope>
    <source>
        <strain evidence="10 11">DSM 102817</strain>
    </source>
</reference>
<keyword evidence="4 8" id="KW-0547">Nucleotide-binding</keyword>
<evidence type="ECO:0000256" key="3">
    <source>
        <dbReference type="ARBA" id="ARBA00022679"/>
    </source>
</evidence>
<dbReference type="FunFam" id="3.40.50.300:FF:000991">
    <property type="entry name" value="Dephospho-CoA kinase"/>
    <property type="match status" value="1"/>
</dbReference>
<evidence type="ECO:0000313" key="11">
    <source>
        <dbReference type="Proteomes" id="UP000215459"/>
    </source>
</evidence>